<organism evidence="8 9">
    <name type="scientific">Cellvibrio fontiphilus</name>
    <dbReference type="NCBI Taxonomy" id="1815559"/>
    <lineage>
        <taxon>Bacteria</taxon>
        <taxon>Pseudomonadati</taxon>
        <taxon>Pseudomonadota</taxon>
        <taxon>Gammaproteobacteria</taxon>
        <taxon>Cellvibrionales</taxon>
        <taxon>Cellvibrionaceae</taxon>
        <taxon>Cellvibrio</taxon>
    </lineage>
</organism>
<keyword evidence="5 6" id="KW-0472">Membrane</keyword>
<dbReference type="Proteomes" id="UP001595555">
    <property type="component" value="Unassembled WGS sequence"/>
</dbReference>
<feature type="transmembrane region" description="Helical" evidence="6">
    <location>
        <begin position="343"/>
        <end position="367"/>
    </location>
</feature>
<feature type="transmembrane region" description="Helical" evidence="6">
    <location>
        <begin position="26"/>
        <end position="47"/>
    </location>
</feature>
<comment type="subcellular location">
    <subcellularLocation>
        <location evidence="1">Cell membrane</location>
        <topology evidence="1">Multi-pass membrane protein</topology>
    </subcellularLocation>
</comment>
<feature type="domain" description="Major facilitator superfamily (MFS) profile" evidence="7">
    <location>
        <begin position="25"/>
        <end position="398"/>
    </location>
</feature>
<evidence type="ECO:0000256" key="1">
    <source>
        <dbReference type="ARBA" id="ARBA00004651"/>
    </source>
</evidence>
<feature type="transmembrane region" description="Helical" evidence="6">
    <location>
        <begin position="373"/>
        <end position="394"/>
    </location>
</feature>
<dbReference type="InterPro" id="IPR020846">
    <property type="entry name" value="MFS_dom"/>
</dbReference>
<dbReference type="EMBL" id="JBHRTF010000003">
    <property type="protein sequence ID" value="MFC3115082.1"/>
    <property type="molecule type" value="Genomic_DNA"/>
</dbReference>
<feature type="transmembrane region" description="Helical" evidence="6">
    <location>
        <begin position="93"/>
        <end position="114"/>
    </location>
</feature>
<feature type="transmembrane region" description="Helical" evidence="6">
    <location>
        <begin position="67"/>
        <end position="86"/>
    </location>
</feature>
<evidence type="ECO:0000256" key="6">
    <source>
        <dbReference type="SAM" id="Phobius"/>
    </source>
</evidence>
<accession>A0ABV7FF88</accession>
<evidence type="ECO:0000313" key="8">
    <source>
        <dbReference type="EMBL" id="MFC3115082.1"/>
    </source>
</evidence>
<keyword evidence="4 6" id="KW-1133">Transmembrane helix</keyword>
<feature type="transmembrane region" description="Helical" evidence="6">
    <location>
        <begin position="221"/>
        <end position="243"/>
    </location>
</feature>
<evidence type="ECO:0000259" key="7">
    <source>
        <dbReference type="PROSITE" id="PS50850"/>
    </source>
</evidence>
<feature type="transmembrane region" description="Helical" evidence="6">
    <location>
        <begin position="126"/>
        <end position="143"/>
    </location>
</feature>
<dbReference type="RefSeq" id="WP_378117055.1">
    <property type="nucleotide sequence ID" value="NZ_JBHRTF010000003.1"/>
</dbReference>
<keyword evidence="9" id="KW-1185">Reference proteome</keyword>
<comment type="caution">
    <text evidence="8">The sequence shown here is derived from an EMBL/GenBank/DDBJ whole genome shotgun (WGS) entry which is preliminary data.</text>
</comment>
<dbReference type="PROSITE" id="PS50850">
    <property type="entry name" value="MFS"/>
    <property type="match status" value="1"/>
</dbReference>
<name>A0ABV7FF88_9GAMM</name>
<feature type="transmembrane region" description="Helical" evidence="6">
    <location>
        <begin position="150"/>
        <end position="171"/>
    </location>
</feature>
<dbReference type="InterPro" id="IPR011701">
    <property type="entry name" value="MFS"/>
</dbReference>
<dbReference type="InterPro" id="IPR036259">
    <property type="entry name" value="MFS_trans_sf"/>
</dbReference>
<reference evidence="9" key="1">
    <citation type="journal article" date="2019" name="Int. J. Syst. Evol. Microbiol.">
        <title>The Global Catalogue of Microorganisms (GCM) 10K type strain sequencing project: providing services to taxonomists for standard genome sequencing and annotation.</title>
        <authorList>
            <consortium name="The Broad Institute Genomics Platform"/>
            <consortium name="The Broad Institute Genome Sequencing Center for Infectious Disease"/>
            <person name="Wu L."/>
            <person name="Ma J."/>
        </authorList>
    </citation>
    <scope>NUCLEOTIDE SEQUENCE [LARGE SCALE GENOMIC DNA]</scope>
    <source>
        <strain evidence="9">KCTC 52237</strain>
    </source>
</reference>
<evidence type="ECO:0000313" key="9">
    <source>
        <dbReference type="Proteomes" id="UP001595555"/>
    </source>
</evidence>
<evidence type="ECO:0000256" key="2">
    <source>
        <dbReference type="ARBA" id="ARBA00022475"/>
    </source>
</evidence>
<dbReference type="PANTHER" id="PTHR43124:SF3">
    <property type="entry name" value="CHLORAMPHENICOL EFFLUX PUMP RV0191"/>
    <property type="match status" value="1"/>
</dbReference>
<proteinExistence type="predicted"/>
<feature type="transmembrane region" description="Helical" evidence="6">
    <location>
        <begin position="309"/>
        <end position="331"/>
    </location>
</feature>
<dbReference type="SUPFAM" id="SSF103473">
    <property type="entry name" value="MFS general substrate transporter"/>
    <property type="match status" value="1"/>
</dbReference>
<evidence type="ECO:0000256" key="5">
    <source>
        <dbReference type="ARBA" id="ARBA00023136"/>
    </source>
</evidence>
<dbReference type="PANTHER" id="PTHR43124">
    <property type="entry name" value="PURINE EFFLUX PUMP PBUE"/>
    <property type="match status" value="1"/>
</dbReference>
<feature type="transmembrane region" description="Helical" evidence="6">
    <location>
        <begin position="177"/>
        <end position="200"/>
    </location>
</feature>
<feature type="transmembrane region" description="Helical" evidence="6">
    <location>
        <begin position="284"/>
        <end position="303"/>
    </location>
</feature>
<dbReference type="InterPro" id="IPR050189">
    <property type="entry name" value="MFS_Efflux_Transporters"/>
</dbReference>
<sequence>MLEVSSSEASLAVEPPQNRIDVARPLIAMGVGSFAVGTSEFVIMGLLPEVSTDLAISIPQAGHTISAYALGVVVGAPILALLGAGISRRLMLMILMGLFTLGNLASAFAADYYWMMAMRFVSGLPHGTYFGIAALVAASLVPVHKRAQAVAMAMFGLSLATLAGVPLAAALGQWLGWRFAFIFVALIAFLSAAMIFYWLPDTPGDKSASPRSELAALANKQVWLTLGIGAIGFGGMFAVFSYVKPSLMALAGLTEQGVPFILALFGAGMVVGNIVGAKMADKNLMGSVRITLIWSALVLGAFVASAHVLWIACINVFLVGTVVAIGPALQIRLMDVAGKAQTLAAALNHSAFNFANAIGALLGGWAIDLGLGWSSTGWVGLVLSIAGLGIYVLAKKDALKNG</sequence>
<keyword evidence="3 6" id="KW-0812">Transmembrane</keyword>
<evidence type="ECO:0000256" key="4">
    <source>
        <dbReference type="ARBA" id="ARBA00022989"/>
    </source>
</evidence>
<dbReference type="Gene3D" id="1.20.1250.20">
    <property type="entry name" value="MFS general substrate transporter like domains"/>
    <property type="match status" value="2"/>
</dbReference>
<dbReference type="Pfam" id="PF07690">
    <property type="entry name" value="MFS_1"/>
    <property type="match status" value="1"/>
</dbReference>
<feature type="transmembrane region" description="Helical" evidence="6">
    <location>
        <begin position="258"/>
        <end position="277"/>
    </location>
</feature>
<evidence type="ECO:0000256" key="3">
    <source>
        <dbReference type="ARBA" id="ARBA00022692"/>
    </source>
</evidence>
<gene>
    <name evidence="8" type="ORF">ACFODX_05875</name>
</gene>
<protein>
    <submittedName>
        <fullName evidence="8">MFS transporter</fullName>
    </submittedName>
</protein>
<dbReference type="CDD" id="cd17324">
    <property type="entry name" value="MFS_NepI_like"/>
    <property type="match status" value="1"/>
</dbReference>
<keyword evidence="2" id="KW-1003">Cell membrane</keyword>